<evidence type="ECO:0000256" key="9">
    <source>
        <dbReference type="ARBA" id="ARBA00022763"/>
    </source>
</evidence>
<gene>
    <name evidence="22" type="primary">rad50</name>
    <name evidence="22" type="ORF">PPL_01472</name>
</gene>
<feature type="coiled-coil region" evidence="20">
    <location>
        <begin position="410"/>
        <end position="519"/>
    </location>
</feature>
<keyword evidence="12" id="KW-0067">ATP-binding</keyword>
<dbReference type="InterPro" id="IPR027417">
    <property type="entry name" value="P-loop_NTPase"/>
</dbReference>
<keyword evidence="9" id="KW-0227">DNA damage</keyword>
<evidence type="ECO:0000256" key="15">
    <source>
        <dbReference type="ARBA" id="ARBA00023204"/>
    </source>
</evidence>
<dbReference type="GO" id="GO:0070192">
    <property type="term" value="P:chromosome organization involved in meiotic cell cycle"/>
    <property type="evidence" value="ECO:0007669"/>
    <property type="project" value="TreeGrafter"/>
</dbReference>
<dbReference type="InterPro" id="IPR004584">
    <property type="entry name" value="Rad50_eukaryotes"/>
</dbReference>
<evidence type="ECO:0000256" key="1">
    <source>
        <dbReference type="ARBA" id="ARBA00001947"/>
    </source>
</evidence>
<comment type="catalytic activity">
    <reaction evidence="18">
        <text>ATP + H2O = ADP + phosphate + H(+)</text>
        <dbReference type="Rhea" id="RHEA:13065"/>
        <dbReference type="ChEBI" id="CHEBI:15377"/>
        <dbReference type="ChEBI" id="CHEBI:15378"/>
        <dbReference type="ChEBI" id="CHEBI:30616"/>
        <dbReference type="ChEBI" id="CHEBI:43474"/>
        <dbReference type="ChEBI" id="CHEBI:456216"/>
    </reaction>
</comment>
<evidence type="ECO:0000256" key="18">
    <source>
        <dbReference type="ARBA" id="ARBA00049360"/>
    </source>
</evidence>
<dbReference type="GeneID" id="31357000"/>
<comment type="subcellular location">
    <subcellularLocation>
        <location evidence="3">Chromosome</location>
    </subcellularLocation>
    <subcellularLocation>
        <location evidence="2">Nucleus</location>
    </subcellularLocation>
</comment>
<dbReference type="EMBL" id="ADBJ01000007">
    <property type="protein sequence ID" value="EFA85515.1"/>
    <property type="molecule type" value="Genomic_DNA"/>
</dbReference>
<dbReference type="PANTHER" id="PTHR18867:SF12">
    <property type="entry name" value="DNA REPAIR PROTEIN RAD50"/>
    <property type="match status" value="1"/>
</dbReference>
<keyword evidence="6" id="KW-0158">Chromosome</keyword>
<evidence type="ECO:0000256" key="12">
    <source>
        <dbReference type="ARBA" id="ARBA00022840"/>
    </source>
</evidence>
<dbReference type="GO" id="GO:0016887">
    <property type="term" value="F:ATP hydrolysis activity"/>
    <property type="evidence" value="ECO:0007669"/>
    <property type="project" value="InterPro"/>
</dbReference>
<dbReference type="RefSeq" id="XP_020437623.1">
    <property type="nucleotide sequence ID" value="XM_020572480.1"/>
</dbReference>
<dbReference type="InParanoid" id="D3AZD2"/>
<feature type="coiled-coil region" evidence="20">
    <location>
        <begin position="316"/>
        <end position="343"/>
    </location>
</feature>
<comment type="caution">
    <text evidence="22">The sequence shown here is derived from an EMBL/GenBank/DDBJ whole genome shotgun (WGS) entry which is preliminary data.</text>
</comment>
<evidence type="ECO:0000256" key="8">
    <source>
        <dbReference type="ARBA" id="ARBA00022741"/>
    </source>
</evidence>
<keyword evidence="7 19" id="KW-0479">Metal-binding</keyword>
<organism evidence="22 23">
    <name type="scientific">Heterostelium pallidum (strain ATCC 26659 / Pp 5 / PN500)</name>
    <name type="common">Cellular slime mold</name>
    <name type="synonym">Polysphondylium pallidum</name>
    <dbReference type="NCBI Taxonomy" id="670386"/>
    <lineage>
        <taxon>Eukaryota</taxon>
        <taxon>Amoebozoa</taxon>
        <taxon>Evosea</taxon>
        <taxon>Eumycetozoa</taxon>
        <taxon>Dictyostelia</taxon>
        <taxon>Acytosteliales</taxon>
        <taxon>Acytosteliaceae</taxon>
        <taxon>Heterostelium</taxon>
    </lineage>
</organism>
<evidence type="ECO:0000313" key="23">
    <source>
        <dbReference type="Proteomes" id="UP000001396"/>
    </source>
</evidence>
<name>D3AZD2_HETP5</name>
<comment type="cofactor">
    <cofactor evidence="1">
        <name>Zn(2+)</name>
        <dbReference type="ChEBI" id="CHEBI:29105"/>
    </cofactor>
</comment>
<evidence type="ECO:0000256" key="10">
    <source>
        <dbReference type="ARBA" id="ARBA00022801"/>
    </source>
</evidence>
<feature type="coiled-coil region" evidence="20">
    <location>
        <begin position="190"/>
        <end position="286"/>
    </location>
</feature>
<dbReference type="SUPFAM" id="SSF75712">
    <property type="entry name" value="Rad50 coiled-coil Zn hook"/>
    <property type="match status" value="1"/>
</dbReference>
<evidence type="ECO:0000256" key="19">
    <source>
        <dbReference type="PROSITE-ProRule" id="PRU00471"/>
    </source>
</evidence>
<keyword evidence="13" id="KW-0460">Magnesium</keyword>
<keyword evidence="23" id="KW-1185">Reference proteome</keyword>
<dbReference type="FunCoup" id="D3AZD2">
    <property type="interactions" value="722"/>
</dbReference>
<evidence type="ECO:0000256" key="13">
    <source>
        <dbReference type="ARBA" id="ARBA00022842"/>
    </source>
</evidence>
<dbReference type="Pfam" id="PF13476">
    <property type="entry name" value="AAA_23"/>
    <property type="match status" value="1"/>
</dbReference>
<feature type="coiled-coil region" evidence="20">
    <location>
        <begin position="884"/>
        <end position="918"/>
    </location>
</feature>
<evidence type="ECO:0000259" key="21">
    <source>
        <dbReference type="PROSITE" id="PS51131"/>
    </source>
</evidence>
<dbReference type="GO" id="GO:0046872">
    <property type="term" value="F:metal ion binding"/>
    <property type="evidence" value="ECO:0007669"/>
    <property type="project" value="UniProtKB-UniRule"/>
</dbReference>
<protein>
    <recommendedName>
        <fullName evidence="5">DNA repair protein RAD50</fullName>
    </recommendedName>
</protein>
<feature type="coiled-coil region" evidence="20">
    <location>
        <begin position="604"/>
        <end position="664"/>
    </location>
</feature>
<dbReference type="PANTHER" id="PTHR18867">
    <property type="entry name" value="RAD50"/>
    <property type="match status" value="1"/>
</dbReference>
<dbReference type="NCBIfam" id="TIGR00606">
    <property type="entry name" value="rad50"/>
    <property type="match status" value="1"/>
</dbReference>
<accession>D3AZD2</accession>
<feature type="domain" description="Zinc-hook" evidence="21">
    <location>
        <begin position="637"/>
        <end position="733"/>
    </location>
</feature>
<evidence type="ECO:0000256" key="2">
    <source>
        <dbReference type="ARBA" id="ARBA00004123"/>
    </source>
</evidence>
<evidence type="ECO:0000256" key="6">
    <source>
        <dbReference type="ARBA" id="ARBA00022454"/>
    </source>
</evidence>
<dbReference type="OMA" id="FSDYYYR"/>
<dbReference type="GO" id="GO:0000794">
    <property type="term" value="C:condensed nuclear chromosome"/>
    <property type="evidence" value="ECO:0007669"/>
    <property type="project" value="TreeGrafter"/>
</dbReference>
<dbReference type="GO" id="GO:0051880">
    <property type="term" value="F:G-quadruplex DNA binding"/>
    <property type="evidence" value="ECO:0007669"/>
    <property type="project" value="TreeGrafter"/>
</dbReference>
<evidence type="ECO:0000256" key="17">
    <source>
        <dbReference type="ARBA" id="ARBA00023254"/>
    </source>
</evidence>
<keyword evidence="15" id="KW-0234">DNA repair</keyword>
<keyword evidence="11 19" id="KW-0862">Zinc</keyword>
<dbReference type="Proteomes" id="UP000001396">
    <property type="component" value="Unassembled WGS sequence"/>
</dbReference>
<proteinExistence type="inferred from homology"/>
<keyword evidence="10" id="KW-0378">Hydrolase</keyword>
<evidence type="ECO:0000256" key="14">
    <source>
        <dbReference type="ARBA" id="ARBA00023054"/>
    </source>
</evidence>
<evidence type="ECO:0000256" key="16">
    <source>
        <dbReference type="ARBA" id="ARBA00023242"/>
    </source>
</evidence>
<dbReference type="InterPro" id="IPR013134">
    <property type="entry name" value="Zn_hook_RAD50"/>
</dbReference>
<dbReference type="GO" id="GO:0003691">
    <property type="term" value="F:double-stranded telomeric DNA binding"/>
    <property type="evidence" value="ECO:0007669"/>
    <property type="project" value="TreeGrafter"/>
</dbReference>
<evidence type="ECO:0000256" key="4">
    <source>
        <dbReference type="ARBA" id="ARBA00009439"/>
    </source>
</evidence>
<evidence type="ECO:0000256" key="7">
    <source>
        <dbReference type="ARBA" id="ARBA00022723"/>
    </source>
</evidence>
<comment type="similarity">
    <text evidence="4">Belongs to the SMC family. RAD50 subfamily.</text>
</comment>
<dbReference type="Gene3D" id="3.40.50.300">
    <property type="entry name" value="P-loop containing nucleotide triphosphate hydrolases"/>
    <property type="match status" value="2"/>
</dbReference>
<keyword evidence="14 20" id="KW-0175">Coiled coil</keyword>
<reference evidence="22 23" key="1">
    <citation type="journal article" date="2011" name="Genome Res.">
        <title>Phylogeny-wide analysis of social amoeba genomes highlights ancient origins for complex intercellular communication.</title>
        <authorList>
            <person name="Heidel A.J."/>
            <person name="Lawal H.M."/>
            <person name="Felder M."/>
            <person name="Schilde C."/>
            <person name="Helps N.R."/>
            <person name="Tunggal B."/>
            <person name="Rivero F."/>
            <person name="John U."/>
            <person name="Schleicher M."/>
            <person name="Eichinger L."/>
            <person name="Platzer M."/>
            <person name="Noegel A.A."/>
            <person name="Schaap P."/>
            <person name="Gloeckner G."/>
        </authorList>
    </citation>
    <scope>NUCLEOTIDE SEQUENCE [LARGE SCALE GENOMIC DNA]</scope>
    <source>
        <strain evidence="23">ATCC 26659 / Pp 5 / PN500</strain>
    </source>
</reference>
<dbReference type="GO" id="GO:0007004">
    <property type="term" value="P:telomere maintenance via telomerase"/>
    <property type="evidence" value="ECO:0007669"/>
    <property type="project" value="TreeGrafter"/>
</dbReference>
<dbReference type="Gene3D" id="1.20.58.60">
    <property type="match status" value="1"/>
</dbReference>
<evidence type="ECO:0000256" key="11">
    <source>
        <dbReference type="ARBA" id="ARBA00022833"/>
    </source>
</evidence>
<dbReference type="GO" id="GO:0000722">
    <property type="term" value="P:telomere maintenance via recombination"/>
    <property type="evidence" value="ECO:0007669"/>
    <property type="project" value="UniProtKB-ARBA"/>
</dbReference>
<feature type="coiled-coil region" evidence="20">
    <location>
        <begin position="825"/>
        <end position="852"/>
    </location>
</feature>
<evidence type="ECO:0000256" key="5">
    <source>
        <dbReference type="ARBA" id="ARBA00017893"/>
    </source>
</evidence>
<dbReference type="GO" id="GO:0043047">
    <property type="term" value="F:single-stranded telomeric DNA binding"/>
    <property type="evidence" value="ECO:0007669"/>
    <property type="project" value="TreeGrafter"/>
</dbReference>
<sequence>MTSIEKLLVQGIRSFDPNESSVIDFYKPLTLIVGVNGAGKTTIIECLKYASTGEMPPNCSSGQAFIHDPKIAGNSEVKAQIKMRFKNPNGKPIVATRSLCLVQRANNKQEFRQMDASLQSFNSEGQKVSKSFRCSDLDKEIPELMGVAKPILKNVIFCHQEESLWPLSESAKLKVKFDEIFSAVRYTKALKSIKDKKKEVSTQIKESRLKLEVVTTNREHSNRINKEIAAMNQQLVTLKDTLKQTASQLKEKRQQYDLITAKVTQVDAAVQEVRAMEVRKVEMEKARDRMYSGLTEVFDESDAELVFMTNSFQDEVNQMLQAQKELSDNLAKLQTERDTLAAKKNSNSIEMGKLGQLLKMAEELAGNRDKQLAELASRYNLTYEPGKSQDVVESLTKKLNDISAVILANQDRFKQQISEAESAANESNIEKKQLEERINQLDSNLNANMRKLEQIDAEKKKVLSLSENANQYHQAIAESESTIEKLESDFQLAGYDEKIKSMIQQRKELEMSIEQKRTSITQANQMALQRSSLTFKQNELRTKQACISEYLVNNKAMLDDLLNGEYTAENLSSKLRDLGMSLESDSKERREESNDVNTQLIKSENELKIVIREKNAKIQQLEKLGVQLGKLDSAIVGDNIDDSIKTLSNRLLQLQKSLAILESEDVLYKEYIEKANNQKECSLCQNQMNDDDLHSFIHKLESHTDGIPDKLATLTKEIKTTKDNLEILTANKPMYELQIKLKQEEIPMLEKREQDIQQTLTESLLPFKKTIEESQQLLDNKMKKLNQMVLVASSVNMLCVETKKIVAEVEQQEQLLGVSGGALSVEQLNQEYDQLKSKSDSIQKEIERLTVDSKKNRSELNRLQQIVIQNRELLSKASGQTEIVEHLKQSEKELRAINEDLIAKLSDFTQQLEGITAKSVEFSGQLNSLREQLESESSKMTKEKTIFSNKLSAIKNLQQQIPSDLLEKQEKLESLAMSNREIDINIDSINEDYSKGVAHTDQIKNDLAQSEITKRVISDNLGYRQQKLNCESLSKEITKKNLSINSIITPEEQSLLKSLTADINLLKSKIDKSSGQVEAIEQHIRTAQTELAKPIYNSVETVYRDLLVQAETLELINKDLDKYYKALDKALMKYHVLKMDEINKTIRELWTATYRGNDIDTIEIRSDESTTAKKVINYRVVMLKGDVELDMRGRCSAGQKVLACLVIRLALAENFCTNCGILALDEPTSNLDRANIESFATALLNIIEAKKTQSGFQLIIITHDEEFVQYLGRGNFADYYWRVTKDANQHSLVERKEISKI</sequence>
<dbReference type="STRING" id="670386.D3AZD2"/>
<keyword evidence="8" id="KW-0547">Nucleotide-binding</keyword>
<dbReference type="GO" id="GO:0005524">
    <property type="term" value="F:ATP binding"/>
    <property type="evidence" value="ECO:0007669"/>
    <property type="project" value="UniProtKB-KW"/>
</dbReference>
<evidence type="ECO:0000313" key="22">
    <source>
        <dbReference type="EMBL" id="EFA85515.1"/>
    </source>
</evidence>
<keyword evidence="16" id="KW-0539">Nucleus</keyword>
<feature type="binding site" evidence="19">
    <location>
        <position position="684"/>
    </location>
    <ligand>
        <name>Zn(2+)</name>
        <dbReference type="ChEBI" id="CHEBI:29105"/>
    </ligand>
</feature>
<dbReference type="InterPro" id="IPR038729">
    <property type="entry name" value="Rad50/SbcC_AAA"/>
</dbReference>
<dbReference type="FunFam" id="3.40.50.300:FF:000593">
    <property type="entry name" value="DNA repair protein RAD50"/>
    <property type="match status" value="1"/>
</dbReference>
<evidence type="ECO:0000256" key="20">
    <source>
        <dbReference type="SAM" id="Coils"/>
    </source>
</evidence>
<feature type="binding site" evidence="19">
    <location>
        <position position="681"/>
    </location>
    <ligand>
        <name>Zn(2+)</name>
        <dbReference type="ChEBI" id="CHEBI:29105"/>
    </ligand>
</feature>
<dbReference type="PROSITE" id="PS51131">
    <property type="entry name" value="ZN_HOOK"/>
    <property type="match status" value="1"/>
</dbReference>
<keyword evidence="17" id="KW-0469">Meiosis</keyword>
<dbReference type="SUPFAM" id="SSF52540">
    <property type="entry name" value="P-loop containing nucleoside triphosphate hydrolases"/>
    <property type="match status" value="2"/>
</dbReference>
<dbReference type="GO" id="GO:0030870">
    <property type="term" value="C:Mre11 complex"/>
    <property type="evidence" value="ECO:0007669"/>
    <property type="project" value="InterPro"/>
</dbReference>
<evidence type="ECO:0000256" key="3">
    <source>
        <dbReference type="ARBA" id="ARBA00004286"/>
    </source>
</evidence>
<dbReference type="GO" id="GO:0006302">
    <property type="term" value="P:double-strand break repair"/>
    <property type="evidence" value="ECO:0007669"/>
    <property type="project" value="InterPro"/>
</dbReference>